<evidence type="ECO:0000313" key="3">
    <source>
        <dbReference type="EMBL" id="KAK7024015.1"/>
    </source>
</evidence>
<keyword evidence="1" id="KW-0175">Coiled coil</keyword>
<evidence type="ECO:0000256" key="2">
    <source>
        <dbReference type="SAM" id="MobiDB-lite"/>
    </source>
</evidence>
<organism evidence="3 4">
    <name type="scientific">Favolaschia claudopus</name>
    <dbReference type="NCBI Taxonomy" id="2862362"/>
    <lineage>
        <taxon>Eukaryota</taxon>
        <taxon>Fungi</taxon>
        <taxon>Dikarya</taxon>
        <taxon>Basidiomycota</taxon>
        <taxon>Agaricomycotina</taxon>
        <taxon>Agaricomycetes</taxon>
        <taxon>Agaricomycetidae</taxon>
        <taxon>Agaricales</taxon>
        <taxon>Marasmiineae</taxon>
        <taxon>Mycenaceae</taxon>
        <taxon>Favolaschia</taxon>
    </lineage>
</organism>
<dbReference type="AlphaFoldDB" id="A0AAW0BEL8"/>
<name>A0AAW0BEL8_9AGAR</name>
<dbReference type="Proteomes" id="UP001362999">
    <property type="component" value="Unassembled WGS sequence"/>
</dbReference>
<evidence type="ECO:0000256" key="1">
    <source>
        <dbReference type="SAM" id="Coils"/>
    </source>
</evidence>
<gene>
    <name evidence="3" type="ORF">R3P38DRAFT_3356713</name>
</gene>
<accession>A0AAW0BEL8</accession>
<sequence length="311" mass="35819">MSPDQDQRAKFVGYDGTTWNKTKSQPEFIELPEAESYAIRSTGQCRHGTETAEGQNNLMPRMCRPERPRFGGPPERSEGGEGTGMVGPLRANYGEKYQQCRILAEEFSFILSYETRNFPIKSYELGTSISILQSYELDIYSANIHVENPWTKYCMLRTKHNGCIRLRIRRFRGSKYSPHLTDAPNKGEGLPYVEFEVTFKDIFQRKGALIIKNPRYLRTESESDLESDEIISKEDMVVVKYENNPRFLRAVSESDLESDEMISKEDIVKQLEEQFAAITEEEETLVEEIQAQVKAGKERMNNLKRILGRKG</sequence>
<evidence type="ECO:0000313" key="4">
    <source>
        <dbReference type="Proteomes" id="UP001362999"/>
    </source>
</evidence>
<proteinExistence type="predicted"/>
<reference evidence="3 4" key="1">
    <citation type="journal article" date="2024" name="J Genomics">
        <title>Draft genome sequencing and assembly of Favolaschia claudopus CIRM-BRFM 2984 isolated from oak limbs.</title>
        <authorList>
            <person name="Navarro D."/>
            <person name="Drula E."/>
            <person name="Chaduli D."/>
            <person name="Cazenave R."/>
            <person name="Ahrendt S."/>
            <person name="Wang J."/>
            <person name="Lipzen A."/>
            <person name="Daum C."/>
            <person name="Barry K."/>
            <person name="Grigoriev I.V."/>
            <person name="Favel A."/>
            <person name="Rosso M.N."/>
            <person name="Martin F."/>
        </authorList>
    </citation>
    <scope>NUCLEOTIDE SEQUENCE [LARGE SCALE GENOMIC DNA]</scope>
    <source>
        <strain evidence="3 4">CIRM-BRFM 2984</strain>
    </source>
</reference>
<feature type="region of interest" description="Disordered" evidence="2">
    <location>
        <begin position="44"/>
        <end position="84"/>
    </location>
</feature>
<dbReference type="EMBL" id="JAWWNJ010000035">
    <property type="protein sequence ID" value="KAK7024015.1"/>
    <property type="molecule type" value="Genomic_DNA"/>
</dbReference>
<keyword evidence="4" id="KW-1185">Reference proteome</keyword>
<protein>
    <submittedName>
        <fullName evidence="3">Uncharacterized protein</fullName>
    </submittedName>
</protein>
<comment type="caution">
    <text evidence="3">The sequence shown here is derived from an EMBL/GenBank/DDBJ whole genome shotgun (WGS) entry which is preliminary data.</text>
</comment>
<feature type="coiled-coil region" evidence="1">
    <location>
        <begin position="261"/>
        <end position="306"/>
    </location>
</feature>
<feature type="compositionally biased region" description="Basic and acidic residues" evidence="2">
    <location>
        <begin position="63"/>
        <end position="79"/>
    </location>
</feature>